<dbReference type="GO" id="GO:0055085">
    <property type="term" value="P:transmembrane transport"/>
    <property type="evidence" value="ECO:0007669"/>
    <property type="project" value="InterPro"/>
</dbReference>
<comment type="subcellular location">
    <subcellularLocation>
        <location evidence="1 7">Cell membrane</location>
        <topology evidence="1 7">Multi-pass membrane protein</topology>
    </subcellularLocation>
</comment>
<organism evidence="9 10">
    <name type="scientific">Devosia limi DSM 17137</name>
    <dbReference type="NCBI Taxonomy" id="1121477"/>
    <lineage>
        <taxon>Bacteria</taxon>
        <taxon>Pseudomonadati</taxon>
        <taxon>Pseudomonadota</taxon>
        <taxon>Alphaproteobacteria</taxon>
        <taxon>Hyphomicrobiales</taxon>
        <taxon>Devosiaceae</taxon>
        <taxon>Devosia</taxon>
    </lineage>
</organism>
<accession>A0A1M5AIR9</accession>
<keyword evidence="9" id="KW-0762">Sugar transport</keyword>
<keyword evidence="6 7" id="KW-0472">Membrane</keyword>
<evidence type="ECO:0000256" key="6">
    <source>
        <dbReference type="ARBA" id="ARBA00023136"/>
    </source>
</evidence>
<sequence>MTTDNASARLATGADLKSSADAAAPAATSKKRTRATRAMIDRYHWLELVGIYIGIALFLFFILAPFIEGFLVSLKPLGLLFSTPYSFWPKNGSFDAYFSMWQSVPMLGLYIFNSFFISTIITIVVILVVVPAAYAFARFPFAGAGMLLGGFLAVNMFSGAVLLIPLFRLMRTLGLLNTYWAMIVPGAAFLIPSSIWLLRTYLMRIPRELDEAAWVDGASRLYTLRRVILPLAMPGIVVISIMTFIGAYAQQFIFALTFNSKSEFMPLPIGLFAFFGKQEVVWNELMAASFVGILPVMIVIVFLQRYLVAGLTAGAVKQ</sequence>
<dbReference type="InterPro" id="IPR050901">
    <property type="entry name" value="BP-dep_ABC_trans_perm"/>
</dbReference>
<dbReference type="GO" id="GO:0005886">
    <property type="term" value="C:plasma membrane"/>
    <property type="evidence" value="ECO:0007669"/>
    <property type="project" value="UniProtKB-SubCell"/>
</dbReference>
<evidence type="ECO:0000256" key="4">
    <source>
        <dbReference type="ARBA" id="ARBA00022692"/>
    </source>
</evidence>
<proteinExistence type="inferred from homology"/>
<evidence type="ECO:0000256" key="7">
    <source>
        <dbReference type="RuleBase" id="RU363032"/>
    </source>
</evidence>
<keyword evidence="5 7" id="KW-1133">Transmembrane helix</keyword>
<evidence type="ECO:0000259" key="8">
    <source>
        <dbReference type="PROSITE" id="PS50928"/>
    </source>
</evidence>
<reference evidence="9 10" key="1">
    <citation type="submission" date="2016-11" db="EMBL/GenBank/DDBJ databases">
        <authorList>
            <person name="Jaros S."/>
            <person name="Januszkiewicz K."/>
            <person name="Wedrychowicz H."/>
        </authorList>
    </citation>
    <scope>NUCLEOTIDE SEQUENCE [LARGE SCALE GENOMIC DNA]</scope>
    <source>
        <strain evidence="9 10">DSM 17137</strain>
    </source>
</reference>
<feature type="transmembrane region" description="Helical" evidence="7">
    <location>
        <begin position="146"/>
        <end position="167"/>
    </location>
</feature>
<dbReference type="SUPFAM" id="SSF161098">
    <property type="entry name" value="MetI-like"/>
    <property type="match status" value="1"/>
</dbReference>
<evidence type="ECO:0000256" key="3">
    <source>
        <dbReference type="ARBA" id="ARBA00022475"/>
    </source>
</evidence>
<keyword evidence="4 7" id="KW-0812">Transmembrane</keyword>
<dbReference type="InterPro" id="IPR035906">
    <property type="entry name" value="MetI-like_sf"/>
</dbReference>
<keyword evidence="3" id="KW-1003">Cell membrane</keyword>
<dbReference type="PANTHER" id="PTHR32243:SF18">
    <property type="entry name" value="INNER MEMBRANE ABC TRANSPORTER PERMEASE PROTEIN YCJP"/>
    <property type="match status" value="1"/>
</dbReference>
<feature type="transmembrane region" description="Helical" evidence="7">
    <location>
        <begin position="45"/>
        <end position="67"/>
    </location>
</feature>
<evidence type="ECO:0000256" key="5">
    <source>
        <dbReference type="ARBA" id="ARBA00022989"/>
    </source>
</evidence>
<name>A0A1M5AIR9_9HYPH</name>
<dbReference type="Pfam" id="PF00528">
    <property type="entry name" value="BPD_transp_1"/>
    <property type="match status" value="1"/>
</dbReference>
<keyword evidence="2 7" id="KW-0813">Transport</keyword>
<evidence type="ECO:0000256" key="1">
    <source>
        <dbReference type="ARBA" id="ARBA00004651"/>
    </source>
</evidence>
<evidence type="ECO:0000313" key="10">
    <source>
        <dbReference type="Proteomes" id="UP000184533"/>
    </source>
</evidence>
<dbReference type="PROSITE" id="PS50928">
    <property type="entry name" value="ABC_TM1"/>
    <property type="match status" value="1"/>
</dbReference>
<feature type="transmembrane region" description="Helical" evidence="7">
    <location>
        <begin position="107"/>
        <end position="134"/>
    </location>
</feature>
<feature type="transmembrane region" description="Helical" evidence="7">
    <location>
        <begin position="285"/>
        <end position="303"/>
    </location>
</feature>
<dbReference type="CDD" id="cd06261">
    <property type="entry name" value="TM_PBP2"/>
    <property type="match status" value="1"/>
</dbReference>
<dbReference type="AlphaFoldDB" id="A0A1M5AIR9"/>
<comment type="similarity">
    <text evidence="7">Belongs to the binding-protein-dependent transport system permease family.</text>
</comment>
<dbReference type="PANTHER" id="PTHR32243">
    <property type="entry name" value="MALTOSE TRANSPORT SYSTEM PERMEASE-RELATED"/>
    <property type="match status" value="1"/>
</dbReference>
<protein>
    <submittedName>
        <fullName evidence="9">Multiple sugar transport system permease protein</fullName>
    </submittedName>
</protein>
<feature type="domain" description="ABC transmembrane type-1" evidence="8">
    <location>
        <begin position="111"/>
        <end position="303"/>
    </location>
</feature>
<dbReference type="InterPro" id="IPR000515">
    <property type="entry name" value="MetI-like"/>
</dbReference>
<evidence type="ECO:0000256" key="2">
    <source>
        <dbReference type="ARBA" id="ARBA00022448"/>
    </source>
</evidence>
<dbReference type="Proteomes" id="UP000184533">
    <property type="component" value="Unassembled WGS sequence"/>
</dbReference>
<gene>
    <name evidence="9" type="ORF">SAMN02745223_02273</name>
</gene>
<feature type="transmembrane region" description="Helical" evidence="7">
    <location>
        <begin position="179"/>
        <end position="198"/>
    </location>
</feature>
<dbReference type="EMBL" id="FQVC01000006">
    <property type="protein sequence ID" value="SHF30210.1"/>
    <property type="molecule type" value="Genomic_DNA"/>
</dbReference>
<dbReference type="Gene3D" id="1.10.3720.10">
    <property type="entry name" value="MetI-like"/>
    <property type="match status" value="1"/>
</dbReference>
<evidence type="ECO:0000313" key="9">
    <source>
        <dbReference type="EMBL" id="SHF30210.1"/>
    </source>
</evidence>
<feature type="transmembrane region" description="Helical" evidence="7">
    <location>
        <begin position="227"/>
        <end position="249"/>
    </location>
</feature>